<evidence type="ECO:0000256" key="4">
    <source>
        <dbReference type="ARBA" id="ARBA00022960"/>
    </source>
</evidence>
<dbReference type="GO" id="GO:0004180">
    <property type="term" value="F:carboxypeptidase activity"/>
    <property type="evidence" value="ECO:0007669"/>
    <property type="project" value="UniProtKB-KW"/>
</dbReference>
<feature type="transmembrane region" description="Helical" evidence="8">
    <location>
        <begin position="362"/>
        <end position="381"/>
    </location>
</feature>
<evidence type="ECO:0000256" key="6">
    <source>
        <dbReference type="ARBA" id="ARBA00023316"/>
    </source>
</evidence>
<evidence type="ECO:0000256" key="3">
    <source>
        <dbReference type="ARBA" id="ARBA00022801"/>
    </source>
</evidence>
<dbReference type="Gene3D" id="3.40.710.10">
    <property type="entry name" value="DD-peptidase/beta-lactamase superfamily"/>
    <property type="match status" value="1"/>
</dbReference>
<keyword evidence="11" id="KW-0121">Carboxypeptidase</keyword>
<evidence type="ECO:0000259" key="10">
    <source>
        <dbReference type="Pfam" id="PF00768"/>
    </source>
</evidence>
<dbReference type="EC" id="3.4.-.-" evidence="11"/>
<evidence type="ECO:0000256" key="2">
    <source>
        <dbReference type="ARBA" id="ARBA00022729"/>
    </source>
</evidence>
<protein>
    <submittedName>
        <fullName evidence="11">D-alanyl-D-alanine carboxypeptidase family protein</fullName>
        <ecNumber evidence="11">3.4.-.-</ecNumber>
    </submittedName>
</protein>
<gene>
    <name evidence="11" type="ORF">ACFQ3N_07420</name>
</gene>
<dbReference type="PRINTS" id="PR00725">
    <property type="entry name" value="DADACBPTASE1"/>
</dbReference>
<reference evidence="12" key="1">
    <citation type="journal article" date="2019" name="Int. J. Syst. Evol. Microbiol.">
        <title>The Global Catalogue of Microorganisms (GCM) 10K type strain sequencing project: providing services to taxonomists for standard genome sequencing and annotation.</title>
        <authorList>
            <consortium name="The Broad Institute Genomics Platform"/>
            <consortium name="The Broad Institute Genome Sequencing Center for Infectious Disease"/>
            <person name="Wu L."/>
            <person name="Ma J."/>
        </authorList>
    </citation>
    <scope>NUCLEOTIDE SEQUENCE [LARGE SCALE GENOMIC DNA]</scope>
    <source>
        <strain evidence="12">CCUG 56754</strain>
    </source>
</reference>
<dbReference type="RefSeq" id="WP_390361234.1">
    <property type="nucleotide sequence ID" value="NZ_JBHTKJ010000016.1"/>
</dbReference>
<dbReference type="PANTHER" id="PTHR21581:SF33">
    <property type="entry name" value="D-ALANYL-D-ALANINE CARBOXYPEPTIDASE DACB"/>
    <property type="match status" value="1"/>
</dbReference>
<evidence type="ECO:0000256" key="8">
    <source>
        <dbReference type="SAM" id="Phobius"/>
    </source>
</evidence>
<keyword evidence="12" id="KW-1185">Reference proteome</keyword>
<keyword evidence="8" id="KW-0812">Transmembrane</keyword>
<feature type="domain" description="Peptidase S11 D-alanyl-D-alanine carboxypeptidase A N-terminal" evidence="10">
    <location>
        <begin position="26"/>
        <end position="251"/>
    </location>
</feature>
<dbReference type="PANTHER" id="PTHR21581">
    <property type="entry name" value="D-ALANYL-D-ALANINE CARBOXYPEPTIDASE"/>
    <property type="match status" value="1"/>
</dbReference>
<dbReference type="Proteomes" id="UP001597040">
    <property type="component" value="Unassembled WGS sequence"/>
</dbReference>
<dbReference type="InterPro" id="IPR012338">
    <property type="entry name" value="Beta-lactam/transpept-like"/>
</dbReference>
<accession>A0ABW3LJE4</accession>
<keyword evidence="4" id="KW-0133">Cell shape</keyword>
<organism evidence="11 12">
    <name type="scientific">Virgibacillus byunsanensis</name>
    <dbReference type="NCBI Taxonomy" id="570945"/>
    <lineage>
        <taxon>Bacteria</taxon>
        <taxon>Bacillati</taxon>
        <taxon>Bacillota</taxon>
        <taxon>Bacilli</taxon>
        <taxon>Bacillales</taxon>
        <taxon>Bacillaceae</taxon>
        <taxon>Virgibacillus</taxon>
    </lineage>
</organism>
<comment type="similarity">
    <text evidence="1 7">Belongs to the peptidase S11 family.</text>
</comment>
<keyword evidence="6" id="KW-0961">Cell wall biogenesis/degradation</keyword>
<dbReference type="InterPro" id="IPR018044">
    <property type="entry name" value="Peptidase_S11"/>
</dbReference>
<sequence>MTVIITTILALNIMFVPKALSSPDTNPPLVNSEAAIMIDSDSGTALYEKNATAQMYPASLTKIATAIFAIESGKLDSVVTVSRNARETEGTRVYLEEGEKVPLKKLIQGLLINSGNDAGVAIAEHMSGSVEAFSAEINDYLENVVGIENTHLENPHGLYDPDHVTTAEDLAKLTQYAMNNEIFREIFGTKELKWNGEKWDTLLITHHKLMREMPYEGITGGKTGFVSQSGFTLATTVDREDLSLIVITLNSNMQKVAYKDTTSLLDFGFENFKTGSISEGITFMVGDQEYRTPEELFFTHTKNEQVNKEITEDGDLKLIDQDGTVLNSYHLDTVKKDKRDDPKMTMSKSQDVQTSSLFGDDFSKLILVVVILTIGIVGIIYRQVRKSEE</sequence>
<feature type="signal peptide" evidence="9">
    <location>
        <begin position="1"/>
        <end position="21"/>
    </location>
</feature>
<evidence type="ECO:0000313" key="12">
    <source>
        <dbReference type="Proteomes" id="UP001597040"/>
    </source>
</evidence>
<name>A0ABW3LJE4_9BACI</name>
<dbReference type="InterPro" id="IPR001967">
    <property type="entry name" value="Peptidase_S11_N"/>
</dbReference>
<feature type="chain" id="PRO_5046086711" evidence="9">
    <location>
        <begin position="22"/>
        <end position="389"/>
    </location>
</feature>
<evidence type="ECO:0000256" key="9">
    <source>
        <dbReference type="SAM" id="SignalP"/>
    </source>
</evidence>
<keyword evidence="8" id="KW-0472">Membrane</keyword>
<keyword evidence="8" id="KW-1133">Transmembrane helix</keyword>
<evidence type="ECO:0000256" key="7">
    <source>
        <dbReference type="RuleBase" id="RU004016"/>
    </source>
</evidence>
<comment type="caution">
    <text evidence="11">The sequence shown here is derived from an EMBL/GenBank/DDBJ whole genome shotgun (WGS) entry which is preliminary data.</text>
</comment>
<keyword evidence="3 11" id="KW-0378">Hydrolase</keyword>
<evidence type="ECO:0000313" key="11">
    <source>
        <dbReference type="EMBL" id="MFD1038238.1"/>
    </source>
</evidence>
<proteinExistence type="inferred from homology"/>
<evidence type="ECO:0000256" key="1">
    <source>
        <dbReference type="ARBA" id="ARBA00007164"/>
    </source>
</evidence>
<dbReference type="Pfam" id="PF00768">
    <property type="entry name" value="Peptidase_S11"/>
    <property type="match status" value="1"/>
</dbReference>
<keyword evidence="5" id="KW-0573">Peptidoglycan synthesis</keyword>
<keyword evidence="2 9" id="KW-0732">Signal</keyword>
<dbReference type="EMBL" id="JBHTKJ010000016">
    <property type="protein sequence ID" value="MFD1038238.1"/>
    <property type="molecule type" value="Genomic_DNA"/>
</dbReference>
<evidence type="ECO:0000256" key="5">
    <source>
        <dbReference type="ARBA" id="ARBA00022984"/>
    </source>
</evidence>
<dbReference type="SUPFAM" id="SSF56601">
    <property type="entry name" value="beta-lactamase/transpeptidase-like"/>
    <property type="match status" value="1"/>
</dbReference>
<keyword evidence="11" id="KW-0645">Protease</keyword>